<evidence type="ECO:0000313" key="2">
    <source>
        <dbReference type="EMBL" id="WPC22070.1"/>
    </source>
</evidence>
<dbReference type="RefSeq" id="WP_057773383.1">
    <property type="nucleotide sequence ID" value="NZ_BBIM01000037.1"/>
</dbReference>
<proteinExistence type="predicted"/>
<name>A0ABZ0Q527_9LACO</name>
<accession>A0ABZ0Q527</accession>
<reference evidence="3" key="1">
    <citation type="submission" date="2024-06" db="EMBL/GenBank/DDBJ databases">
        <authorList>
            <person name="Chang H.C."/>
            <person name="Mun S.Y."/>
        </authorList>
    </citation>
    <scope>NUCLEOTIDE SEQUENCE [LARGE SCALE GENOMIC DNA]</scope>
    <source>
        <strain evidence="3">KT1</strain>
    </source>
</reference>
<protein>
    <submittedName>
        <fullName evidence="2">Uncharacterized protein</fullName>
    </submittedName>
</protein>
<sequence>MNDVEYDRTIKKLGSLRERLRRLEEDDYVTASYKGYSSDGLTLNEILEAIQSVNKSIELAENKLADEPKQY</sequence>
<evidence type="ECO:0000313" key="3">
    <source>
        <dbReference type="Proteomes" id="UP001302696"/>
    </source>
</evidence>
<dbReference type="Proteomes" id="UP001302696">
    <property type="component" value="Chromosome"/>
</dbReference>
<keyword evidence="3" id="KW-1185">Reference proteome</keyword>
<feature type="coiled-coil region" evidence="1">
    <location>
        <begin position="6"/>
        <end position="63"/>
    </location>
</feature>
<evidence type="ECO:0000256" key="1">
    <source>
        <dbReference type="SAM" id="Coils"/>
    </source>
</evidence>
<dbReference type="EMBL" id="CP104778">
    <property type="protein sequence ID" value="WPC22070.1"/>
    <property type="molecule type" value="Genomic_DNA"/>
</dbReference>
<organism evidence="2 3">
    <name type="scientific">Pediococcus inopinatus</name>
    <dbReference type="NCBI Taxonomy" id="114090"/>
    <lineage>
        <taxon>Bacteria</taxon>
        <taxon>Bacillati</taxon>
        <taxon>Bacillota</taxon>
        <taxon>Bacilli</taxon>
        <taxon>Lactobacillales</taxon>
        <taxon>Lactobacillaceae</taxon>
        <taxon>Pediococcus</taxon>
    </lineage>
</organism>
<keyword evidence="1" id="KW-0175">Coiled coil</keyword>
<gene>
    <name evidence="2" type="ORF">N6G96_02300</name>
</gene>